<dbReference type="CDD" id="cd14667">
    <property type="entry name" value="3D_containing_proteins"/>
    <property type="match status" value="1"/>
</dbReference>
<evidence type="ECO:0000256" key="3">
    <source>
        <dbReference type="SAM" id="Phobius"/>
    </source>
</evidence>
<dbReference type="PANTHER" id="PTHR39160:SF4">
    <property type="entry name" value="RESUSCITATION-PROMOTING FACTOR RPFB"/>
    <property type="match status" value="1"/>
</dbReference>
<dbReference type="Pfam" id="PF06725">
    <property type="entry name" value="3D"/>
    <property type="match status" value="1"/>
</dbReference>
<protein>
    <submittedName>
        <fullName evidence="5">3D domain-containing protein</fullName>
    </submittedName>
</protein>
<keyword evidence="2" id="KW-0175">Coiled coil</keyword>
<dbReference type="EMBL" id="JADCKA010000009">
    <property type="protein sequence ID" value="MBE5035838.1"/>
    <property type="molecule type" value="Genomic_DNA"/>
</dbReference>
<keyword evidence="3" id="KW-0472">Membrane</keyword>
<feature type="transmembrane region" description="Helical" evidence="3">
    <location>
        <begin position="6"/>
        <end position="23"/>
    </location>
</feature>
<dbReference type="InterPro" id="IPR010611">
    <property type="entry name" value="3D_dom"/>
</dbReference>
<gene>
    <name evidence="5" type="ORF">INF20_06065</name>
</gene>
<comment type="caution">
    <text evidence="5">The sequence shown here is derived from an EMBL/GenBank/DDBJ whole genome shotgun (WGS) entry which is preliminary data.</text>
</comment>
<evidence type="ECO:0000259" key="4">
    <source>
        <dbReference type="Pfam" id="PF06725"/>
    </source>
</evidence>
<evidence type="ECO:0000256" key="1">
    <source>
        <dbReference type="ARBA" id="ARBA00022729"/>
    </source>
</evidence>
<dbReference type="RefSeq" id="WP_226385486.1">
    <property type="nucleotide sequence ID" value="NZ_JADCKA010000009.1"/>
</dbReference>
<evidence type="ECO:0000313" key="5">
    <source>
        <dbReference type="EMBL" id="MBE5035838.1"/>
    </source>
</evidence>
<organism evidence="5 6">
    <name type="scientific">Gallibacter intestinalis</name>
    <dbReference type="NCBI Taxonomy" id="2779356"/>
    <lineage>
        <taxon>Bacteria</taxon>
        <taxon>Bacillati</taxon>
        <taxon>Bacillota</taxon>
        <taxon>Clostridia</taxon>
        <taxon>Eubacteriales</taxon>
        <taxon>Eubacteriaceae</taxon>
        <taxon>Gallibacter</taxon>
    </lineage>
</organism>
<keyword evidence="6" id="KW-1185">Reference proteome</keyword>
<evidence type="ECO:0000256" key="2">
    <source>
        <dbReference type="SAM" id="Coils"/>
    </source>
</evidence>
<dbReference type="PANTHER" id="PTHR39160">
    <property type="entry name" value="CELL WALL-BINDING PROTEIN YOCH"/>
    <property type="match status" value="1"/>
</dbReference>
<sequence length="161" mass="17963">MQRKVIAMAVILIIFIALGYGYYQMQEIKTELQQVNDNSIKAIQQLHEDIEAMKSEMDGIESNLPTFAGVFSTTAYCKCEKCCGVWTDSPTKSGTIPQEGRTIAVDPNVIPLGTQVIIDGQIYTAEDTGSAVKGNVIDIYFNNHEETEEYGRQDREVWICA</sequence>
<evidence type="ECO:0000313" key="6">
    <source>
        <dbReference type="Proteomes" id="UP001516588"/>
    </source>
</evidence>
<dbReference type="Gene3D" id="2.40.40.10">
    <property type="entry name" value="RlpA-like domain"/>
    <property type="match status" value="1"/>
</dbReference>
<accession>A0ABR9QY61</accession>
<feature type="domain" description="3D" evidence="4">
    <location>
        <begin position="101"/>
        <end position="159"/>
    </location>
</feature>
<keyword evidence="3" id="KW-0812">Transmembrane</keyword>
<proteinExistence type="predicted"/>
<dbReference type="InterPro" id="IPR036908">
    <property type="entry name" value="RlpA-like_sf"/>
</dbReference>
<dbReference type="InterPro" id="IPR059180">
    <property type="entry name" value="3D_YorM"/>
</dbReference>
<keyword evidence="1" id="KW-0732">Signal</keyword>
<feature type="coiled-coil region" evidence="2">
    <location>
        <begin position="25"/>
        <end position="63"/>
    </location>
</feature>
<dbReference type="InterPro" id="IPR051933">
    <property type="entry name" value="Resuscitation_pf_RpfB"/>
</dbReference>
<keyword evidence="3" id="KW-1133">Transmembrane helix</keyword>
<name>A0ABR9QY61_9FIRM</name>
<reference evidence="5 6" key="1">
    <citation type="submission" date="2020-10" db="EMBL/GenBank/DDBJ databases">
        <title>ChiBAC.</title>
        <authorList>
            <person name="Zenner C."/>
            <person name="Hitch T.C.A."/>
            <person name="Clavel T."/>
        </authorList>
    </citation>
    <scope>NUCLEOTIDE SEQUENCE [LARGE SCALE GENOMIC DNA]</scope>
    <source>
        <strain evidence="5 6">DSM 108706</strain>
    </source>
</reference>
<dbReference type="Proteomes" id="UP001516588">
    <property type="component" value="Unassembled WGS sequence"/>
</dbReference>
<dbReference type="SUPFAM" id="SSF50685">
    <property type="entry name" value="Barwin-like endoglucanases"/>
    <property type="match status" value="1"/>
</dbReference>